<accession>A0A0F8YXD2</accession>
<gene>
    <name evidence="1" type="ORF">LCGC14_2766970</name>
</gene>
<reference evidence="1" key="1">
    <citation type="journal article" date="2015" name="Nature">
        <title>Complex archaea that bridge the gap between prokaryotes and eukaryotes.</title>
        <authorList>
            <person name="Spang A."/>
            <person name="Saw J.H."/>
            <person name="Jorgensen S.L."/>
            <person name="Zaremba-Niedzwiedzka K."/>
            <person name="Martijn J."/>
            <person name="Lind A.E."/>
            <person name="van Eijk R."/>
            <person name="Schleper C."/>
            <person name="Guy L."/>
            <person name="Ettema T.J."/>
        </authorList>
    </citation>
    <scope>NUCLEOTIDE SEQUENCE</scope>
</reference>
<organism evidence="1">
    <name type="scientific">marine sediment metagenome</name>
    <dbReference type="NCBI Taxonomy" id="412755"/>
    <lineage>
        <taxon>unclassified sequences</taxon>
        <taxon>metagenomes</taxon>
        <taxon>ecological metagenomes</taxon>
    </lineage>
</organism>
<sequence length="30" mass="3439">MKQKKLTAKQAKRSLVKQWKAIERGDIPGT</sequence>
<proteinExistence type="predicted"/>
<dbReference type="AlphaFoldDB" id="A0A0F8YXD2"/>
<dbReference type="EMBL" id="LAZR01051018">
    <property type="protein sequence ID" value="KKK86068.1"/>
    <property type="molecule type" value="Genomic_DNA"/>
</dbReference>
<protein>
    <submittedName>
        <fullName evidence="1">Uncharacterized protein</fullName>
    </submittedName>
</protein>
<feature type="non-terminal residue" evidence="1">
    <location>
        <position position="30"/>
    </location>
</feature>
<evidence type="ECO:0000313" key="1">
    <source>
        <dbReference type="EMBL" id="KKK86068.1"/>
    </source>
</evidence>
<name>A0A0F8YXD2_9ZZZZ</name>
<comment type="caution">
    <text evidence="1">The sequence shown here is derived from an EMBL/GenBank/DDBJ whole genome shotgun (WGS) entry which is preliminary data.</text>
</comment>